<protein>
    <submittedName>
        <fullName evidence="1">Uncharacterized protein</fullName>
    </submittedName>
</protein>
<dbReference type="STRING" id="435591.BDI_3893"/>
<dbReference type="EMBL" id="CP000140">
    <property type="protein sequence ID" value="ABR45574.1"/>
    <property type="molecule type" value="Genomic_DNA"/>
</dbReference>
<evidence type="ECO:0000313" key="2">
    <source>
        <dbReference type="Proteomes" id="UP000000566"/>
    </source>
</evidence>
<dbReference type="AlphaFoldDB" id="A6LIR0"/>
<name>A6LIR0_PARD8</name>
<gene>
    <name evidence="1" type="ordered locus">BDI_3893</name>
</gene>
<dbReference type="Proteomes" id="UP000000566">
    <property type="component" value="Chromosome"/>
</dbReference>
<evidence type="ECO:0000313" key="1">
    <source>
        <dbReference type="EMBL" id="ABR45574.1"/>
    </source>
</evidence>
<proteinExistence type="predicted"/>
<dbReference type="eggNOG" id="ENOG5033TYA">
    <property type="taxonomic scope" value="Bacteria"/>
</dbReference>
<organism evidence="1 2">
    <name type="scientific">Parabacteroides distasonis (strain ATCC 8503 / DSM 20701 / CIP 104284 / JCM 5825 / NCTC 11152)</name>
    <dbReference type="NCBI Taxonomy" id="435591"/>
    <lineage>
        <taxon>Bacteria</taxon>
        <taxon>Pseudomonadati</taxon>
        <taxon>Bacteroidota</taxon>
        <taxon>Bacteroidia</taxon>
        <taxon>Bacteroidales</taxon>
        <taxon>Tannerellaceae</taxon>
        <taxon>Parabacteroides</taxon>
    </lineage>
</organism>
<dbReference type="KEGG" id="pdi:BDI_3893"/>
<accession>A6LIR0</accession>
<dbReference type="PaxDb" id="435591-BDI_3893"/>
<reference evidence="1 2" key="1">
    <citation type="journal article" date="2007" name="PLoS Biol.">
        <title>Evolution of symbiotic bacteria in the distal human intestine.</title>
        <authorList>
            <person name="Xu J."/>
            <person name="Mahowald M.A."/>
            <person name="Ley R.E."/>
            <person name="Lozupone C.A."/>
            <person name="Hamady M."/>
            <person name="Martens E.C."/>
            <person name="Henrissat B."/>
            <person name="Coutinho P.M."/>
            <person name="Minx P."/>
            <person name="Latreille P."/>
            <person name="Cordum H."/>
            <person name="Van Brunt A."/>
            <person name="Kim K."/>
            <person name="Fulton R.S."/>
            <person name="Fulton L.A."/>
            <person name="Clifton S.W."/>
            <person name="Wilson R.K."/>
            <person name="Knight R.D."/>
            <person name="Gordon J.I."/>
        </authorList>
    </citation>
    <scope>NUCLEOTIDE SEQUENCE [LARGE SCALE GENOMIC DNA]</scope>
    <source>
        <strain evidence="2">ATCC 8503 / DSM 20701 / CIP 104284 / JCM 5825 / NCTC 11152</strain>
    </source>
</reference>
<dbReference type="HOGENOM" id="CLU_1523736_0_0_10"/>
<sequence length="197" mass="24073">MLFVFFIPMFANITVFINKKLCKNMRQFKVLLLLIAISCSMFAQDRLSLFIGRANKYASVELSDYRKRLCIEYNTPNNLLDDYYRQCGRDWGNVGLALEIAKTSGRHMRDVCDYYKRYHRHGWDRVLIEIGIRPGSVYYNPFYDRVNYHSNCWHEHYCSYCDHHRKHHHKHYKKHKKHKHNKHYRWDDDDDDDWNDD</sequence>
<keyword evidence="2" id="KW-1185">Reference proteome</keyword>